<dbReference type="Pfam" id="PF10727">
    <property type="entry name" value="Rossmann-like"/>
    <property type="match status" value="1"/>
</dbReference>
<proteinExistence type="predicted"/>
<comment type="caution">
    <text evidence="3">The sequence shown here is derived from an EMBL/GenBank/DDBJ whole genome shotgun (WGS) entry which is preliminary data.</text>
</comment>
<dbReference type="SUPFAM" id="SSF51735">
    <property type="entry name" value="NAD(P)-binding Rossmann-fold domains"/>
    <property type="match status" value="1"/>
</dbReference>
<dbReference type="Gene3D" id="3.40.50.720">
    <property type="entry name" value="NAD(P)-binding Rossmann-like Domain"/>
    <property type="match status" value="1"/>
</dbReference>
<reference evidence="3 4" key="1">
    <citation type="journal article" date="2014" name="PLoS ONE">
        <title>Rumen cellulosomics: divergent fiber-degrading strategies revealed by comparative genome-wide analysis of six ruminococcal strains.</title>
        <authorList>
            <person name="Dassa B."/>
            <person name="Borovok I."/>
            <person name="Ruimy-Israeli V."/>
            <person name="Lamed R."/>
            <person name="Flint H.J."/>
            <person name="Duncan S.H."/>
            <person name="Henrissat B."/>
            <person name="Coutinho P."/>
            <person name="Morrison M."/>
            <person name="Mosoni P."/>
            <person name="Yeoman C.J."/>
            <person name="White B.A."/>
            <person name="Bayer E.A."/>
        </authorList>
    </citation>
    <scope>NUCLEOTIDE SEQUENCE [LARGE SCALE GENOMIC DNA]</scope>
    <source>
        <strain evidence="3 4">007c</strain>
    </source>
</reference>
<dbReference type="Gene3D" id="1.10.1040.20">
    <property type="entry name" value="ProC-like, C-terminal domain"/>
    <property type="match status" value="1"/>
</dbReference>
<evidence type="ECO:0000313" key="3">
    <source>
        <dbReference type="EMBL" id="EWM54504.1"/>
    </source>
</evidence>
<name>W7USV1_RUMFL</name>
<keyword evidence="4" id="KW-1185">Reference proteome</keyword>
<protein>
    <recommendedName>
        <fullName evidence="5">DUF2520 domain-containing protein</fullName>
    </recommendedName>
</protein>
<dbReference type="PANTHER" id="PTHR40459:SF1">
    <property type="entry name" value="CONSERVED HYPOTHETICAL ALANINE AND LEUCINE RICH PROTEIN"/>
    <property type="match status" value="1"/>
</dbReference>
<evidence type="ECO:0000259" key="2">
    <source>
        <dbReference type="Pfam" id="PF10728"/>
    </source>
</evidence>
<dbReference type="SUPFAM" id="SSF48179">
    <property type="entry name" value="6-phosphogluconate dehydrogenase C-terminal domain-like"/>
    <property type="match status" value="1"/>
</dbReference>
<dbReference type="EMBL" id="ATAX01000015">
    <property type="protein sequence ID" value="EWM54504.1"/>
    <property type="molecule type" value="Genomic_DNA"/>
</dbReference>
<evidence type="ECO:0000259" key="1">
    <source>
        <dbReference type="Pfam" id="PF10727"/>
    </source>
</evidence>
<dbReference type="InterPro" id="IPR037108">
    <property type="entry name" value="TM1727-like_C_sf"/>
</dbReference>
<dbReference type="AlphaFoldDB" id="W7USV1"/>
<evidence type="ECO:0008006" key="5">
    <source>
        <dbReference type="Google" id="ProtNLM"/>
    </source>
</evidence>
<dbReference type="PATRIC" id="fig|1341157.4.peg.884"/>
<dbReference type="eggNOG" id="COG5495">
    <property type="taxonomic scope" value="Bacteria"/>
</dbReference>
<gene>
    <name evidence="3" type="ORF">RF007C_01790</name>
</gene>
<dbReference type="Pfam" id="PF10728">
    <property type="entry name" value="DUF2520"/>
    <property type="match status" value="1"/>
</dbReference>
<dbReference type="InterPro" id="IPR008927">
    <property type="entry name" value="6-PGluconate_DH-like_C_sf"/>
</dbReference>
<dbReference type="PANTHER" id="PTHR40459">
    <property type="entry name" value="CONSERVED HYPOTHETICAL ALANINE AND LEUCINE RICH PROTEIN"/>
    <property type="match status" value="1"/>
</dbReference>
<feature type="domain" description="DUF2520" evidence="2">
    <location>
        <begin position="134"/>
        <end position="257"/>
    </location>
</feature>
<feature type="domain" description="Putative oxidoreductase/dehydrogenase Rossmann-like" evidence="1">
    <location>
        <begin position="2"/>
        <end position="116"/>
    </location>
</feature>
<dbReference type="InterPro" id="IPR036291">
    <property type="entry name" value="NAD(P)-bd_dom_sf"/>
</dbReference>
<dbReference type="Proteomes" id="UP000019365">
    <property type="component" value="Unassembled WGS sequence"/>
</dbReference>
<sequence>MKIGFIGAGKVGFSLGKYLAVKGMDISGYYSRSEMSAHEAAEFTGSELFLSPERLIINSDAVFITVPDGEIKNTYLSLPKELLCGKQLCHCSGAMSAEEAFPGIAECGAKGTSVHPLFPVSSRTESYKELGNAFFCIEGDCADEWSSIFSSVGNHTRIISSGIKSRYHAACSVASNLVCGLIEESIGLLEQCGFNEKEALTALEPLVISNIRRIFAVGPTAALTGPVERNDVSTVKKHLSCISGDIDVNVYRSVTKKLAEMALRRHPEADYTEMNELIR</sequence>
<dbReference type="InterPro" id="IPR019665">
    <property type="entry name" value="OxRdtase/DH_put_Rossmann_dom"/>
</dbReference>
<dbReference type="OrthoDB" id="9810755at2"/>
<organism evidence="3 4">
    <name type="scientific">Ruminococcus flavefaciens 007c</name>
    <dbReference type="NCBI Taxonomy" id="1341157"/>
    <lineage>
        <taxon>Bacteria</taxon>
        <taxon>Bacillati</taxon>
        <taxon>Bacillota</taxon>
        <taxon>Clostridia</taxon>
        <taxon>Eubacteriales</taxon>
        <taxon>Oscillospiraceae</taxon>
        <taxon>Ruminococcus</taxon>
    </lineage>
</organism>
<accession>W7USV1</accession>
<evidence type="ECO:0000313" key="4">
    <source>
        <dbReference type="Proteomes" id="UP000019365"/>
    </source>
</evidence>
<dbReference type="InterPro" id="IPR018931">
    <property type="entry name" value="DUF2520"/>
</dbReference>